<dbReference type="AlphaFoldDB" id="A0A8J5XW49"/>
<dbReference type="GO" id="GO:0004523">
    <property type="term" value="F:RNA-DNA hybrid ribonuclease activity"/>
    <property type="evidence" value="ECO:0007669"/>
    <property type="project" value="InterPro"/>
</dbReference>
<sequence>MSHVIDVAPKKRIATMPSDNALQSLKYGKTLTSLRSQLMNQNIREWLTWVFEKGTKEQCWTFCCALCGPGSDGEFKASKTILHYNISSPFAAEAKAGLEAIELVLLMGLTSAIIMGDSKTVIKKCQSIEVDKSVLGAIIRDIQSKRTRLQEVTFQFIHRSENTHAHKLAKEALEEGKNRT</sequence>
<dbReference type="Proteomes" id="UP000701853">
    <property type="component" value="Chromosome 11"/>
</dbReference>
<dbReference type="InterPro" id="IPR012337">
    <property type="entry name" value="RNaseH-like_sf"/>
</dbReference>
<dbReference type="SUPFAM" id="SSF53098">
    <property type="entry name" value="Ribonuclease H-like"/>
    <property type="match status" value="1"/>
</dbReference>
<dbReference type="Gene3D" id="3.30.420.10">
    <property type="entry name" value="Ribonuclease H-like superfamily/Ribonuclease H"/>
    <property type="match status" value="1"/>
</dbReference>
<name>A0A8J5XW49_9ROSI</name>
<dbReference type="PANTHER" id="PTHR47074:SF61">
    <property type="entry name" value="RNASE H TYPE-1 DOMAIN-CONTAINING PROTEIN"/>
    <property type="match status" value="1"/>
</dbReference>
<dbReference type="InterPro" id="IPR052929">
    <property type="entry name" value="RNase_H-like_EbsB-rel"/>
</dbReference>
<evidence type="ECO:0000313" key="2">
    <source>
        <dbReference type="EMBL" id="KAG8477506.1"/>
    </source>
</evidence>
<reference evidence="2 3" key="1">
    <citation type="journal article" date="2021" name="bioRxiv">
        <title>The Gossypium anomalum genome as a resource for cotton improvement and evolutionary analysis of hybrid incompatibility.</title>
        <authorList>
            <person name="Grover C.E."/>
            <person name="Yuan D."/>
            <person name="Arick M.A."/>
            <person name="Miller E.R."/>
            <person name="Hu G."/>
            <person name="Peterson D.G."/>
            <person name="Wendel J.F."/>
            <person name="Udall J.A."/>
        </authorList>
    </citation>
    <scope>NUCLEOTIDE SEQUENCE [LARGE SCALE GENOMIC DNA]</scope>
    <source>
        <strain evidence="2">JFW-Udall</strain>
        <tissue evidence="2">Leaf</tissue>
    </source>
</reference>
<protein>
    <recommendedName>
        <fullName evidence="1">RNase H type-1 domain-containing protein</fullName>
    </recommendedName>
</protein>
<dbReference type="GO" id="GO:0003676">
    <property type="term" value="F:nucleic acid binding"/>
    <property type="evidence" value="ECO:0007669"/>
    <property type="project" value="InterPro"/>
</dbReference>
<evidence type="ECO:0000313" key="3">
    <source>
        <dbReference type="Proteomes" id="UP000701853"/>
    </source>
</evidence>
<organism evidence="2 3">
    <name type="scientific">Gossypium anomalum</name>
    <dbReference type="NCBI Taxonomy" id="47600"/>
    <lineage>
        <taxon>Eukaryota</taxon>
        <taxon>Viridiplantae</taxon>
        <taxon>Streptophyta</taxon>
        <taxon>Embryophyta</taxon>
        <taxon>Tracheophyta</taxon>
        <taxon>Spermatophyta</taxon>
        <taxon>Magnoliopsida</taxon>
        <taxon>eudicotyledons</taxon>
        <taxon>Gunneridae</taxon>
        <taxon>Pentapetalae</taxon>
        <taxon>rosids</taxon>
        <taxon>malvids</taxon>
        <taxon>Malvales</taxon>
        <taxon>Malvaceae</taxon>
        <taxon>Malvoideae</taxon>
        <taxon>Gossypium</taxon>
    </lineage>
</organism>
<dbReference type="CDD" id="cd06222">
    <property type="entry name" value="RNase_H_like"/>
    <property type="match status" value="1"/>
</dbReference>
<dbReference type="InterPro" id="IPR002156">
    <property type="entry name" value="RNaseH_domain"/>
</dbReference>
<comment type="caution">
    <text evidence="2">The sequence shown here is derived from an EMBL/GenBank/DDBJ whole genome shotgun (WGS) entry which is preliminary data.</text>
</comment>
<dbReference type="InterPro" id="IPR036397">
    <property type="entry name" value="RNaseH_sf"/>
</dbReference>
<dbReference type="EMBL" id="JAHUZN010000011">
    <property type="protein sequence ID" value="KAG8477506.1"/>
    <property type="molecule type" value="Genomic_DNA"/>
</dbReference>
<evidence type="ECO:0000259" key="1">
    <source>
        <dbReference type="Pfam" id="PF13456"/>
    </source>
</evidence>
<accession>A0A8J5XW49</accession>
<gene>
    <name evidence="2" type="ORF">CXB51_031048</name>
</gene>
<keyword evidence="3" id="KW-1185">Reference proteome</keyword>
<dbReference type="InterPro" id="IPR044730">
    <property type="entry name" value="RNase_H-like_dom_plant"/>
</dbReference>
<feature type="domain" description="RNase H type-1" evidence="1">
    <location>
        <begin position="85"/>
        <end position="172"/>
    </location>
</feature>
<dbReference type="Pfam" id="PF13456">
    <property type="entry name" value="RVT_3"/>
    <property type="match status" value="1"/>
</dbReference>
<dbReference type="OrthoDB" id="1001181at2759"/>
<dbReference type="PANTHER" id="PTHR47074">
    <property type="entry name" value="BNAC02G40300D PROTEIN"/>
    <property type="match status" value="1"/>
</dbReference>
<proteinExistence type="predicted"/>